<feature type="transmembrane region" description="Helical" evidence="8">
    <location>
        <begin position="12"/>
        <end position="35"/>
    </location>
</feature>
<feature type="transmembrane region" description="Helical" evidence="8">
    <location>
        <begin position="222"/>
        <end position="249"/>
    </location>
</feature>
<dbReference type="InterPro" id="IPR000522">
    <property type="entry name" value="ABC_transptr_permease_BtuC"/>
</dbReference>
<gene>
    <name evidence="9" type="ORF">FYJ26_07670</name>
</gene>
<keyword evidence="3" id="KW-0813">Transport</keyword>
<evidence type="ECO:0000256" key="3">
    <source>
        <dbReference type="ARBA" id="ARBA00022448"/>
    </source>
</evidence>
<feature type="transmembrane region" description="Helical" evidence="8">
    <location>
        <begin position="299"/>
        <end position="317"/>
    </location>
</feature>
<dbReference type="PANTHER" id="PTHR30472">
    <property type="entry name" value="FERRIC ENTEROBACTIN TRANSPORT SYSTEM PERMEASE PROTEIN"/>
    <property type="match status" value="1"/>
</dbReference>
<organism evidence="9 10">
    <name type="scientific">Anaerococcus porci</name>
    <dbReference type="NCBI Taxonomy" id="2652269"/>
    <lineage>
        <taxon>Bacteria</taxon>
        <taxon>Bacillati</taxon>
        <taxon>Bacillota</taxon>
        <taxon>Tissierellia</taxon>
        <taxon>Tissierellales</taxon>
        <taxon>Peptoniphilaceae</taxon>
        <taxon>Anaerococcus</taxon>
    </lineage>
</organism>
<evidence type="ECO:0000256" key="1">
    <source>
        <dbReference type="ARBA" id="ARBA00004651"/>
    </source>
</evidence>
<accession>A0A6N7VTS7</accession>
<dbReference type="GO" id="GO:0033214">
    <property type="term" value="P:siderophore-iron import into cell"/>
    <property type="evidence" value="ECO:0007669"/>
    <property type="project" value="TreeGrafter"/>
</dbReference>
<dbReference type="GO" id="GO:0022857">
    <property type="term" value="F:transmembrane transporter activity"/>
    <property type="evidence" value="ECO:0007669"/>
    <property type="project" value="InterPro"/>
</dbReference>
<evidence type="ECO:0000256" key="8">
    <source>
        <dbReference type="SAM" id="Phobius"/>
    </source>
</evidence>
<feature type="transmembrane region" description="Helical" evidence="8">
    <location>
        <begin position="187"/>
        <end position="210"/>
    </location>
</feature>
<dbReference type="PANTHER" id="PTHR30472:SF27">
    <property type="entry name" value="PETROBACTIN IMPORT SYSTEM PERMEASE PROTEIN YCLN"/>
    <property type="match status" value="1"/>
</dbReference>
<keyword evidence="5 8" id="KW-0812">Transmembrane</keyword>
<dbReference type="Proteomes" id="UP000441925">
    <property type="component" value="Unassembled WGS sequence"/>
</dbReference>
<feature type="transmembrane region" description="Helical" evidence="8">
    <location>
        <begin position="88"/>
        <end position="106"/>
    </location>
</feature>
<keyword evidence="4" id="KW-1003">Cell membrane</keyword>
<dbReference type="CDD" id="cd06550">
    <property type="entry name" value="TM_ABC_iron-siderophores_like"/>
    <property type="match status" value="1"/>
</dbReference>
<feature type="transmembrane region" description="Helical" evidence="8">
    <location>
        <begin position="139"/>
        <end position="163"/>
    </location>
</feature>
<dbReference type="RefSeq" id="WP_154541225.1">
    <property type="nucleotide sequence ID" value="NZ_JAXDSU010000067.1"/>
</dbReference>
<comment type="subcellular location">
    <subcellularLocation>
        <location evidence="1">Cell membrane</location>
        <topology evidence="1">Multi-pass membrane protein</topology>
    </subcellularLocation>
</comment>
<evidence type="ECO:0000256" key="6">
    <source>
        <dbReference type="ARBA" id="ARBA00022989"/>
    </source>
</evidence>
<reference evidence="9 10" key="1">
    <citation type="submission" date="2019-08" db="EMBL/GenBank/DDBJ databases">
        <title>In-depth cultivation of the pig gut microbiome towards novel bacterial diversity and tailored functional studies.</title>
        <authorList>
            <person name="Wylensek D."/>
            <person name="Hitch T.C.A."/>
            <person name="Clavel T."/>
        </authorList>
    </citation>
    <scope>NUCLEOTIDE SEQUENCE [LARGE SCALE GENOMIC DNA]</scope>
    <source>
        <strain evidence="9 10">WCA-380-WT-2B</strain>
    </source>
</reference>
<keyword evidence="7 8" id="KW-0472">Membrane</keyword>
<evidence type="ECO:0000256" key="7">
    <source>
        <dbReference type="ARBA" id="ARBA00023136"/>
    </source>
</evidence>
<dbReference type="EMBL" id="VULQ01000009">
    <property type="protein sequence ID" value="MSS78276.1"/>
    <property type="molecule type" value="Genomic_DNA"/>
</dbReference>
<dbReference type="Gene3D" id="1.10.3470.10">
    <property type="entry name" value="ABC transporter involved in vitamin B12 uptake, BtuC"/>
    <property type="match status" value="1"/>
</dbReference>
<protein>
    <submittedName>
        <fullName evidence="9">Iron chelate uptake ABC transporter family permease subunit</fullName>
    </submittedName>
</protein>
<feature type="transmembrane region" description="Helical" evidence="8">
    <location>
        <begin position="55"/>
        <end position="76"/>
    </location>
</feature>
<evidence type="ECO:0000256" key="5">
    <source>
        <dbReference type="ARBA" id="ARBA00022692"/>
    </source>
</evidence>
<dbReference type="AlphaFoldDB" id="A0A6N7VTS7"/>
<keyword evidence="10" id="KW-1185">Reference proteome</keyword>
<dbReference type="Pfam" id="PF01032">
    <property type="entry name" value="FecCD"/>
    <property type="match status" value="1"/>
</dbReference>
<evidence type="ECO:0000313" key="9">
    <source>
        <dbReference type="EMBL" id="MSS78276.1"/>
    </source>
</evidence>
<name>A0A6N7VTS7_9FIRM</name>
<dbReference type="SUPFAM" id="SSF81345">
    <property type="entry name" value="ABC transporter involved in vitamin B12 uptake, BtuC"/>
    <property type="match status" value="1"/>
</dbReference>
<comment type="caution">
    <text evidence="9">The sequence shown here is derived from an EMBL/GenBank/DDBJ whole genome shotgun (WGS) entry which is preliminary data.</text>
</comment>
<keyword evidence="6 8" id="KW-1133">Transmembrane helix</keyword>
<dbReference type="InterPro" id="IPR037294">
    <property type="entry name" value="ABC_BtuC-like"/>
</dbReference>
<sequence length="323" mass="35821">MKIRVKKNKILTQPFILTIILTIALGILSVFTGAYDISGNEDGLRMIFITRIPRTISLMLTGLAMSMSGIVMQLLTQNKFVEPTTTGTIEWAGLGIIVSFLIFKAPSLTMRMSFAIIFSFFGSMVFFLFLRKIKLKSSLIVPIIGIMLGAVVSSISTFLSLVFKMSQSLEIWFQGSFSSVERGRYEYLYLIILVSILIFILADRLTIIGLGEDISKNLGLNYELLLLIGTSLVSLCVGIVSSVIGNLPFLGLVVPNLVSTFRGDDLKTNLWWVALIGMITICLADIISRTIIMPFEVPVSLILGTFGSFVFIVLILYKRRKNV</sequence>
<proteinExistence type="inferred from homology"/>
<feature type="transmembrane region" description="Helical" evidence="8">
    <location>
        <begin position="269"/>
        <end position="287"/>
    </location>
</feature>
<feature type="transmembrane region" description="Helical" evidence="8">
    <location>
        <begin position="112"/>
        <end position="130"/>
    </location>
</feature>
<dbReference type="GO" id="GO:0005886">
    <property type="term" value="C:plasma membrane"/>
    <property type="evidence" value="ECO:0007669"/>
    <property type="project" value="UniProtKB-SubCell"/>
</dbReference>
<evidence type="ECO:0000256" key="4">
    <source>
        <dbReference type="ARBA" id="ARBA00022475"/>
    </source>
</evidence>
<evidence type="ECO:0000313" key="10">
    <source>
        <dbReference type="Proteomes" id="UP000441925"/>
    </source>
</evidence>
<evidence type="ECO:0000256" key="2">
    <source>
        <dbReference type="ARBA" id="ARBA00007935"/>
    </source>
</evidence>
<comment type="similarity">
    <text evidence="2">Belongs to the binding-protein-dependent transport system permease family. FecCD subfamily.</text>
</comment>